<dbReference type="GO" id="GO:0019563">
    <property type="term" value="P:glycerol catabolic process"/>
    <property type="evidence" value="ECO:0007669"/>
    <property type="project" value="TreeGrafter"/>
</dbReference>
<keyword evidence="3" id="KW-1185">Reference proteome</keyword>
<dbReference type="Proteomes" id="UP000019486">
    <property type="component" value="Unassembled WGS sequence"/>
</dbReference>
<feature type="domain" description="DhaK" evidence="1">
    <location>
        <begin position="7"/>
        <end position="331"/>
    </location>
</feature>
<dbReference type="PANTHER" id="PTHR28629">
    <property type="entry name" value="TRIOKINASE/FMN CYCLASE"/>
    <property type="match status" value="1"/>
</dbReference>
<accession>W9H678</accession>
<dbReference type="FunFam" id="3.40.50.10440:FF:000001">
    <property type="entry name" value="Dihydroxyacetone kinase, DhaK subunit"/>
    <property type="match status" value="1"/>
</dbReference>
<dbReference type="InterPro" id="IPR004006">
    <property type="entry name" value="DhaK_dom"/>
</dbReference>
<dbReference type="OrthoDB" id="9806345at2"/>
<proteinExistence type="predicted"/>
<dbReference type="Gene3D" id="3.40.50.10440">
    <property type="entry name" value="Dihydroxyacetone kinase, domain 1"/>
    <property type="match status" value="1"/>
</dbReference>
<dbReference type="STRING" id="1385369.N825_23670"/>
<evidence type="ECO:0000313" key="3">
    <source>
        <dbReference type="Proteomes" id="UP000019486"/>
    </source>
</evidence>
<dbReference type="GO" id="GO:0004371">
    <property type="term" value="F:glycerone kinase activity"/>
    <property type="evidence" value="ECO:0007669"/>
    <property type="project" value="InterPro"/>
</dbReference>
<dbReference type="PATRIC" id="fig|1385369.3.peg.1064"/>
<protein>
    <submittedName>
        <fullName evidence="2">Dihydroxyacetone kinase subunit K</fullName>
    </submittedName>
</protein>
<dbReference type="SUPFAM" id="SSF82549">
    <property type="entry name" value="DAK1/DegV-like"/>
    <property type="match status" value="1"/>
</dbReference>
<sequence length="335" mass="35144">MKKLLNDPSDYVDESLAGLELAHPDIYRRAAASPRVVTRAKPIRPGKVGVVSGGGSGHLPTFTGFVGQGLLDACSIGNVFAGPSVDDCVEAMREANGGAGVLRLYGNYGGDRMNFDMAGEMLEMEGIETTTVLAADDIASAGPDEWRKRRGVAGLILAYKTTGAKAEQDGATLAEVTEVARKTTEATATIGVGLTSCIVPEAGKPTFAIGADEIEMGIGIHGEPGIWRGPLRPADALAGEMVERLLADTAMAGGERVAVLVNSLGATPLEELYILHRVVASELKAKGITIGFVRVGRYATSMEMAGASISFLRLDRELEGLLRAPATCPFWSNEP</sequence>
<dbReference type="RefSeq" id="WP_037448014.1">
    <property type="nucleotide sequence ID" value="NZ_AVFL01000003.1"/>
</dbReference>
<dbReference type="Gene3D" id="3.30.1180.20">
    <property type="entry name" value="Dihydroxyacetone kinase, domain 2"/>
    <property type="match status" value="1"/>
</dbReference>
<dbReference type="EMBL" id="AVFL01000003">
    <property type="protein sequence ID" value="EWY41559.1"/>
    <property type="molecule type" value="Genomic_DNA"/>
</dbReference>
<evidence type="ECO:0000259" key="1">
    <source>
        <dbReference type="PROSITE" id="PS51481"/>
    </source>
</evidence>
<dbReference type="PANTHER" id="PTHR28629:SF4">
    <property type="entry name" value="TRIOKINASE_FMN CYCLASE"/>
    <property type="match status" value="1"/>
</dbReference>
<organism evidence="2 3">
    <name type="scientific">Skermanella stibiiresistens SB22</name>
    <dbReference type="NCBI Taxonomy" id="1385369"/>
    <lineage>
        <taxon>Bacteria</taxon>
        <taxon>Pseudomonadati</taxon>
        <taxon>Pseudomonadota</taxon>
        <taxon>Alphaproteobacteria</taxon>
        <taxon>Rhodospirillales</taxon>
        <taxon>Azospirillaceae</taxon>
        <taxon>Skermanella</taxon>
    </lineage>
</organism>
<dbReference type="PROSITE" id="PS51481">
    <property type="entry name" value="DHAK"/>
    <property type="match status" value="1"/>
</dbReference>
<keyword evidence="2" id="KW-0808">Transferase</keyword>
<reference evidence="2 3" key="1">
    <citation type="submission" date="2013-08" db="EMBL/GenBank/DDBJ databases">
        <title>The genome sequence of Skermanella stibiiresistens.</title>
        <authorList>
            <person name="Zhu W."/>
            <person name="Wang G."/>
        </authorList>
    </citation>
    <scope>NUCLEOTIDE SEQUENCE [LARGE SCALE GENOMIC DNA]</scope>
    <source>
        <strain evidence="2 3">SB22</strain>
    </source>
</reference>
<keyword evidence="2" id="KW-0418">Kinase</keyword>
<dbReference type="InterPro" id="IPR050861">
    <property type="entry name" value="Dihydroxyacetone_Kinase"/>
</dbReference>
<dbReference type="Pfam" id="PF02733">
    <property type="entry name" value="Dak1"/>
    <property type="match status" value="1"/>
</dbReference>
<comment type="caution">
    <text evidence="2">The sequence shown here is derived from an EMBL/GenBank/DDBJ whole genome shotgun (WGS) entry which is preliminary data.</text>
</comment>
<evidence type="ECO:0000313" key="2">
    <source>
        <dbReference type="EMBL" id="EWY41559.1"/>
    </source>
</evidence>
<dbReference type="AlphaFoldDB" id="W9H678"/>
<dbReference type="GO" id="GO:0005829">
    <property type="term" value="C:cytosol"/>
    <property type="evidence" value="ECO:0007669"/>
    <property type="project" value="TreeGrafter"/>
</dbReference>
<name>W9H678_9PROT</name>
<gene>
    <name evidence="2" type="ORF">N825_23670</name>
</gene>